<reference evidence="1" key="1">
    <citation type="submission" date="2018-05" db="EMBL/GenBank/DDBJ databases">
        <authorList>
            <person name="Lanie J.A."/>
            <person name="Ng W.-L."/>
            <person name="Kazmierczak K.M."/>
            <person name="Andrzejewski T.M."/>
            <person name="Davidsen T.M."/>
            <person name="Wayne K.J."/>
            <person name="Tettelin H."/>
            <person name="Glass J.I."/>
            <person name="Rusch D."/>
            <person name="Podicherti R."/>
            <person name="Tsui H.-C.T."/>
            <person name="Winkler M.E."/>
        </authorList>
    </citation>
    <scope>NUCLEOTIDE SEQUENCE</scope>
</reference>
<accession>A0A382UG63</accession>
<sequence length="37" mass="4512">NLKKGMKCWTSEVNPDYRDWEGNREKYFEPLMNICES</sequence>
<organism evidence="1">
    <name type="scientific">marine metagenome</name>
    <dbReference type="NCBI Taxonomy" id="408172"/>
    <lineage>
        <taxon>unclassified sequences</taxon>
        <taxon>metagenomes</taxon>
        <taxon>ecological metagenomes</taxon>
    </lineage>
</organism>
<feature type="non-terminal residue" evidence="1">
    <location>
        <position position="1"/>
    </location>
</feature>
<protein>
    <submittedName>
        <fullName evidence="1">Uncharacterized protein</fullName>
    </submittedName>
</protein>
<name>A0A382UG63_9ZZZZ</name>
<gene>
    <name evidence="1" type="ORF">METZ01_LOCUS386107</name>
</gene>
<proteinExistence type="predicted"/>
<dbReference type="AlphaFoldDB" id="A0A382UG63"/>
<evidence type="ECO:0000313" key="1">
    <source>
        <dbReference type="EMBL" id="SVD33253.1"/>
    </source>
</evidence>
<dbReference type="EMBL" id="UINC01144005">
    <property type="protein sequence ID" value="SVD33253.1"/>
    <property type="molecule type" value="Genomic_DNA"/>
</dbReference>